<dbReference type="Gene3D" id="3.30.110.40">
    <property type="entry name" value="TusA-like domain"/>
    <property type="match status" value="1"/>
</dbReference>
<dbReference type="STRING" id="1260251.SPISAL_01545"/>
<comment type="caution">
    <text evidence="3">The sequence shown here is derived from an EMBL/GenBank/DDBJ whole genome shotgun (WGS) entry which is preliminary data.</text>
</comment>
<dbReference type="EMBL" id="VIFK01000041">
    <property type="protein sequence ID" value="TQE99738.1"/>
    <property type="molecule type" value="Genomic_DNA"/>
</dbReference>
<sequence length="83" mass="9387">MAAESQVDYDQDLDARGLNCPLPILRTKQMLRDMTEGESLRVRATDPHALIDFQGFCDRSAHELVAYDEAEGVFTFWLRKGPG</sequence>
<protein>
    <submittedName>
        <fullName evidence="3">Sulfurtransferase TusA family protein</fullName>
    </submittedName>
</protein>
<dbReference type="PROSITE" id="PS01148">
    <property type="entry name" value="UPF0033"/>
    <property type="match status" value="1"/>
</dbReference>
<gene>
    <name evidence="3" type="ORF">FKY71_06925</name>
</gene>
<dbReference type="PANTHER" id="PTHR33279">
    <property type="entry name" value="SULFUR CARRIER PROTEIN YEDF-RELATED"/>
    <property type="match status" value="1"/>
</dbReference>
<dbReference type="RefSeq" id="WP_016352715.1">
    <property type="nucleotide sequence ID" value="NZ_MBFX01000005.1"/>
</dbReference>
<name>A0A540VSK5_9GAMM</name>
<organism evidence="3 4">
    <name type="scientific">Spiribacter salinus</name>
    <dbReference type="NCBI Taxonomy" id="1335746"/>
    <lineage>
        <taxon>Bacteria</taxon>
        <taxon>Pseudomonadati</taxon>
        <taxon>Pseudomonadota</taxon>
        <taxon>Gammaproteobacteria</taxon>
        <taxon>Chromatiales</taxon>
        <taxon>Ectothiorhodospiraceae</taxon>
        <taxon>Spiribacter</taxon>
    </lineage>
</organism>
<reference evidence="3 4" key="1">
    <citation type="submission" date="2019-06" db="EMBL/GenBank/DDBJ databases">
        <title>Metagenome assembled Genome of Spiribacter salinus SL48-SHIP from the microbial mat of Salt Lake 48 (Novosibirsk region, Russia).</title>
        <authorList>
            <person name="Shipova A."/>
            <person name="Rozanov A.S."/>
            <person name="Bryanskaya A.V."/>
            <person name="Peltek S.E."/>
        </authorList>
    </citation>
    <scope>NUCLEOTIDE SEQUENCE [LARGE SCALE GENOMIC DNA]</scope>
    <source>
        <strain evidence="3">SL48-SHIP-2</strain>
    </source>
</reference>
<evidence type="ECO:0000259" key="2">
    <source>
        <dbReference type="PROSITE" id="PS01148"/>
    </source>
</evidence>
<dbReference type="InterPro" id="IPR001455">
    <property type="entry name" value="TusA-like"/>
</dbReference>
<dbReference type="PANTHER" id="PTHR33279:SF6">
    <property type="entry name" value="SULFUR CARRIER PROTEIN YEDF-RELATED"/>
    <property type="match status" value="1"/>
</dbReference>
<evidence type="ECO:0000313" key="4">
    <source>
        <dbReference type="Proteomes" id="UP000315400"/>
    </source>
</evidence>
<dbReference type="Pfam" id="PF01206">
    <property type="entry name" value="TusA"/>
    <property type="match status" value="1"/>
</dbReference>
<dbReference type="GO" id="GO:0016740">
    <property type="term" value="F:transferase activity"/>
    <property type="evidence" value="ECO:0007669"/>
    <property type="project" value="UniProtKB-KW"/>
</dbReference>
<dbReference type="AlphaFoldDB" id="A0A540VSK5"/>
<comment type="similarity">
    <text evidence="1">Belongs to the sulfur carrier protein TusA family.</text>
</comment>
<dbReference type="SUPFAM" id="SSF64307">
    <property type="entry name" value="SirA-like"/>
    <property type="match status" value="1"/>
</dbReference>
<dbReference type="CDD" id="cd00291">
    <property type="entry name" value="SirA_YedF_YeeD"/>
    <property type="match status" value="1"/>
</dbReference>
<feature type="domain" description="UPF0033" evidence="2">
    <location>
        <begin position="13"/>
        <end position="37"/>
    </location>
</feature>
<dbReference type="InterPro" id="IPR036868">
    <property type="entry name" value="TusA-like_sf"/>
</dbReference>
<accession>A0A540VSK5</accession>
<dbReference type="Proteomes" id="UP000315400">
    <property type="component" value="Unassembled WGS sequence"/>
</dbReference>
<evidence type="ECO:0000313" key="3">
    <source>
        <dbReference type="EMBL" id="TQE99738.1"/>
    </source>
</evidence>
<keyword evidence="3" id="KW-0808">Transferase</keyword>
<evidence type="ECO:0000256" key="1">
    <source>
        <dbReference type="ARBA" id="ARBA00008984"/>
    </source>
</evidence>
<proteinExistence type="inferred from homology"/>